<keyword evidence="1" id="KW-0472">Membrane</keyword>
<dbReference type="PANTHER" id="PTHR40629:SF1">
    <property type="entry name" value="PRO41 PROTEIN"/>
    <property type="match status" value="1"/>
</dbReference>
<feature type="transmembrane region" description="Helical" evidence="1">
    <location>
        <begin position="98"/>
        <end position="116"/>
    </location>
</feature>
<dbReference type="PANTHER" id="PTHR40629">
    <property type="entry name" value="PRO41 PROTEIN"/>
    <property type="match status" value="1"/>
</dbReference>
<evidence type="ECO:0000256" key="1">
    <source>
        <dbReference type="SAM" id="Phobius"/>
    </source>
</evidence>
<reference evidence="3 4" key="1">
    <citation type="submission" date="2016-03" db="EMBL/GenBank/DDBJ databases">
        <title>Whole genome sequencing of Grifola frondosa 9006-11.</title>
        <authorList>
            <person name="Min B."/>
            <person name="Park H."/>
            <person name="Kim J.-G."/>
            <person name="Cho H."/>
            <person name="Oh Y.-L."/>
            <person name="Kong W.-S."/>
            <person name="Choi I.-G."/>
        </authorList>
    </citation>
    <scope>NUCLEOTIDE SEQUENCE [LARGE SCALE GENOMIC DNA]</scope>
    <source>
        <strain evidence="3 4">9006-11</strain>
    </source>
</reference>
<feature type="transmembrane region" description="Helical" evidence="1">
    <location>
        <begin position="67"/>
        <end position="86"/>
    </location>
</feature>
<dbReference type="OMA" id="AYFWAYS"/>
<gene>
    <name evidence="3" type="ORF">A0H81_09034</name>
</gene>
<accession>A0A1C7M2F8</accession>
<keyword evidence="1" id="KW-0812">Transmembrane</keyword>
<evidence type="ECO:0000313" key="3">
    <source>
        <dbReference type="EMBL" id="OBZ71052.1"/>
    </source>
</evidence>
<dbReference type="OrthoDB" id="2110422at2759"/>
<comment type="caution">
    <text evidence="3">The sequence shown here is derived from an EMBL/GenBank/DDBJ whole genome shotgun (WGS) entry which is preliminary data.</text>
</comment>
<dbReference type="Proteomes" id="UP000092993">
    <property type="component" value="Unassembled WGS sequence"/>
</dbReference>
<feature type="domain" description="DUF7727" evidence="2">
    <location>
        <begin position="1"/>
        <end position="140"/>
    </location>
</feature>
<protein>
    <recommendedName>
        <fullName evidence="2">DUF7727 domain-containing protein</fullName>
    </recommendedName>
</protein>
<dbReference type="Pfam" id="PF24853">
    <property type="entry name" value="DUF7727"/>
    <property type="match status" value="1"/>
</dbReference>
<dbReference type="InterPro" id="IPR056144">
    <property type="entry name" value="DUF7727"/>
</dbReference>
<dbReference type="EMBL" id="LUGG01000013">
    <property type="protein sequence ID" value="OBZ71052.1"/>
    <property type="molecule type" value="Genomic_DNA"/>
</dbReference>
<proteinExistence type="predicted"/>
<dbReference type="AlphaFoldDB" id="A0A1C7M2F8"/>
<feature type="transmembrane region" description="Helical" evidence="1">
    <location>
        <begin position="12"/>
        <end position="31"/>
    </location>
</feature>
<keyword evidence="4" id="KW-1185">Reference proteome</keyword>
<organism evidence="3 4">
    <name type="scientific">Grifola frondosa</name>
    <name type="common">Maitake</name>
    <name type="synonym">Polyporus frondosus</name>
    <dbReference type="NCBI Taxonomy" id="5627"/>
    <lineage>
        <taxon>Eukaryota</taxon>
        <taxon>Fungi</taxon>
        <taxon>Dikarya</taxon>
        <taxon>Basidiomycota</taxon>
        <taxon>Agaricomycotina</taxon>
        <taxon>Agaricomycetes</taxon>
        <taxon>Polyporales</taxon>
        <taxon>Grifolaceae</taxon>
        <taxon>Grifola</taxon>
    </lineage>
</organism>
<evidence type="ECO:0000313" key="4">
    <source>
        <dbReference type="Proteomes" id="UP000092993"/>
    </source>
</evidence>
<keyword evidence="1" id="KW-1133">Transmembrane helix</keyword>
<name>A0A1C7M2F8_GRIFR</name>
<evidence type="ECO:0000259" key="2">
    <source>
        <dbReference type="Pfam" id="PF24853"/>
    </source>
</evidence>
<sequence>MGKLIWHEYSRYVSLSATVYTVWASFFALYFRKFFWDFVNGIVRNPGGVQPANSDSIFVTLIVKAPVIPIFSMVLGFGFIALEYPAPFLKGTAIHRSFPLRIVVLLLQAFLAVLFYQGTNGALWSIVAAMCYVRAQVLGEKMEEAKNNRGRGGRA</sequence>